<dbReference type="PANTHER" id="PTHR46663">
    <property type="entry name" value="DIGUANYLATE CYCLASE DGCT-RELATED"/>
    <property type="match status" value="1"/>
</dbReference>
<dbReference type="KEGG" id="pbv:AR543_00840"/>
<keyword evidence="2" id="KW-1003">Cell membrane</keyword>
<dbReference type="NCBIfam" id="TIGR00254">
    <property type="entry name" value="GGDEF"/>
    <property type="match status" value="1"/>
</dbReference>
<name>A0A172ZAS5_9BACL</name>
<organism evidence="9 10">
    <name type="scientific">Paenibacillus bovis</name>
    <dbReference type="NCBI Taxonomy" id="1616788"/>
    <lineage>
        <taxon>Bacteria</taxon>
        <taxon>Bacillati</taxon>
        <taxon>Bacillota</taxon>
        <taxon>Bacilli</taxon>
        <taxon>Bacillales</taxon>
        <taxon>Paenibacillaceae</taxon>
        <taxon>Paenibacillus</taxon>
    </lineage>
</organism>
<dbReference type="GO" id="GO:0007165">
    <property type="term" value="P:signal transduction"/>
    <property type="evidence" value="ECO:0007669"/>
    <property type="project" value="InterPro"/>
</dbReference>
<keyword evidence="10" id="KW-1185">Reference proteome</keyword>
<reference evidence="10" key="1">
    <citation type="submission" date="2015-10" db="EMBL/GenBank/DDBJ databases">
        <title>Genome of Paenibacillus bovis sp. nov.</title>
        <authorList>
            <person name="Wu Z."/>
            <person name="Gao C."/>
            <person name="Liu Z."/>
            <person name="Zheng H."/>
        </authorList>
    </citation>
    <scope>NUCLEOTIDE SEQUENCE [LARGE SCALE GENOMIC DNA]</scope>
    <source>
        <strain evidence="10">BD3526</strain>
    </source>
</reference>
<evidence type="ECO:0000256" key="2">
    <source>
        <dbReference type="ARBA" id="ARBA00022475"/>
    </source>
</evidence>
<dbReference type="EMBL" id="CP013023">
    <property type="protein sequence ID" value="ANF94718.1"/>
    <property type="molecule type" value="Genomic_DNA"/>
</dbReference>
<dbReference type="Gene3D" id="6.10.340.10">
    <property type="match status" value="1"/>
</dbReference>
<dbReference type="Proteomes" id="UP000078148">
    <property type="component" value="Chromosome"/>
</dbReference>
<dbReference type="Pfam" id="PF00990">
    <property type="entry name" value="GGDEF"/>
    <property type="match status" value="1"/>
</dbReference>
<feature type="domain" description="HAMP" evidence="7">
    <location>
        <begin position="316"/>
        <end position="368"/>
    </location>
</feature>
<dbReference type="InterPro" id="IPR052163">
    <property type="entry name" value="DGC-Regulatory_Protein"/>
</dbReference>
<dbReference type="GO" id="GO:0005886">
    <property type="term" value="C:plasma membrane"/>
    <property type="evidence" value="ECO:0007669"/>
    <property type="project" value="UniProtKB-SubCell"/>
</dbReference>
<dbReference type="InterPro" id="IPR003660">
    <property type="entry name" value="HAMP_dom"/>
</dbReference>
<evidence type="ECO:0000259" key="8">
    <source>
        <dbReference type="PROSITE" id="PS50887"/>
    </source>
</evidence>
<comment type="subcellular location">
    <subcellularLocation>
        <location evidence="1">Cell membrane</location>
        <topology evidence="1">Multi-pass membrane protein</topology>
    </subcellularLocation>
</comment>
<keyword evidence="5 6" id="KW-0472">Membrane</keyword>
<dbReference type="Pfam" id="PF02743">
    <property type="entry name" value="dCache_1"/>
    <property type="match status" value="1"/>
</dbReference>
<evidence type="ECO:0000256" key="6">
    <source>
        <dbReference type="SAM" id="Phobius"/>
    </source>
</evidence>
<dbReference type="RefSeq" id="WP_060530967.1">
    <property type="nucleotide sequence ID" value="NZ_CP013023.1"/>
</dbReference>
<evidence type="ECO:0000256" key="3">
    <source>
        <dbReference type="ARBA" id="ARBA00022692"/>
    </source>
</evidence>
<dbReference type="PROSITE" id="PS50885">
    <property type="entry name" value="HAMP"/>
    <property type="match status" value="1"/>
</dbReference>
<keyword evidence="4 6" id="KW-1133">Transmembrane helix</keyword>
<dbReference type="Gene3D" id="3.30.70.270">
    <property type="match status" value="1"/>
</dbReference>
<dbReference type="CDD" id="cd12914">
    <property type="entry name" value="PDC1_DGC_like"/>
    <property type="match status" value="1"/>
</dbReference>
<dbReference type="CDD" id="cd06225">
    <property type="entry name" value="HAMP"/>
    <property type="match status" value="1"/>
</dbReference>
<feature type="transmembrane region" description="Helical" evidence="6">
    <location>
        <begin position="294"/>
        <end position="315"/>
    </location>
</feature>
<evidence type="ECO:0000256" key="5">
    <source>
        <dbReference type="ARBA" id="ARBA00023136"/>
    </source>
</evidence>
<dbReference type="CDD" id="cd01949">
    <property type="entry name" value="GGDEF"/>
    <property type="match status" value="1"/>
</dbReference>
<dbReference type="PANTHER" id="PTHR46663:SF2">
    <property type="entry name" value="GGDEF DOMAIN-CONTAINING PROTEIN"/>
    <property type="match status" value="1"/>
</dbReference>
<evidence type="ECO:0000256" key="1">
    <source>
        <dbReference type="ARBA" id="ARBA00004651"/>
    </source>
</evidence>
<dbReference type="SUPFAM" id="SSF55073">
    <property type="entry name" value="Nucleotide cyclase"/>
    <property type="match status" value="1"/>
</dbReference>
<feature type="domain" description="GGDEF" evidence="8">
    <location>
        <begin position="408"/>
        <end position="543"/>
    </location>
</feature>
<accession>A0A172ZAS5</accession>
<dbReference type="PROSITE" id="PS50887">
    <property type="entry name" value="GGDEF"/>
    <property type="match status" value="1"/>
</dbReference>
<dbReference type="AlphaFoldDB" id="A0A172ZAS5"/>
<evidence type="ECO:0000313" key="9">
    <source>
        <dbReference type="EMBL" id="ANF94718.1"/>
    </source>
</evidence>
<dbReference type="InterPro" id="IPR033479">
    <property type="entry name" value="dCache_1"/>
</dbReference>
<gene>
    <name evidence="9" type="ORF">AR543_00840</name>
</gene>
<proteinExistence type="predicted"/>
<dbReference type="InterPro" id="IPR029787">
    <property type="entry name" value="Nucleotide_cyclase"/>
</dbReference>
<keyword evidence="3 6" id="KW-0812">Transmembrane</keyword>
<evidence type="ECO:0000256" key="4">
    <source>
        <dbReference type="ARBA" id="ARBA00022989"/>
    </source>
</evidence>
<protein>
    <submittedName>
        <fullName evidence="9">Diguanylate cyclase</fullName>
    </submittedName>
</protein>
<dbReference type="InterPro" id="IPR000160">
    <property type="entry name" value="GGDEF_dom"/>
</dbReference>
<dbReference type="InterPro" id="IPR043128">
    <property type="entry name" value="Rev_trsase/Diguanyl_cyclase"/>
</dbReference>
<evidence type="ECO:0000313" key="10">
    <source>
        <dbReference type="Proteomes" id="UP000078148"/>
    </source>
</evidence>
<reference evidence="9 10" key="2">
    <citation type="journal article" date="2016" name="Int. J. Syst. Evol. Microbiol.">
        <title>Paenibacillus bovis sp. nov., isolated from raw yak (Bos grunniens) milk.</title>
        <authorList>
            <person name="Gao C."/>
            <person name="Han J."/>
            <person name="Liu Z."/>
            <person name="Xu X."/>
            <person name="Hang F."/>
            <person name="Wu Z."/>
        </authorList>
    </citation>
    <scope>NUCLEOTIDE SEQUENCE [LARGE SCALE GENOMIC DNA]</scope>
    <source>
        <strain evidence="9 10">BD3526</strain>
    </source>
</reference>
<evidence type="ECO:0000259" key="7">
    <source>
        <dbReference type="PROSITE" id="PS50885"/>
    </source>
</evidence>
<dbReference type="Gene3D" id="3.30.450.20">
    <property type="entry name" value="PAS domain"/>
    <property type="match status" value="1"/>
</dbReference>
<dbReference type="OrthoDB" id="9759607at2"/>
<sequence>MSFKLRTVLVVVFIVLSLVLSGTLGWVMNRYAVNSMKEEIGDSLFSTAHNTADKLDNFMWSRSGEMDLLAQLPVLRNSNNMNEVHDMLDQLQSSFPSFSWIGYTDLHGKVMASTDNILLGKDLSERPVYREGIKKKFIGDVHDAVLLAKLLPNPSGEPLQFVDISLPVINNKGQKVGVLAAHMSWDWAREVKQSVMESFQQKDKDIEVMIVSQKDQVVLLGPDGMVGQKLPLSSVKKAQSGQSGWELEQWPDGHTYLTGYAYGDGYMDYPGLGWTVLVRQPESTALASISDMNIFTMIAGMIATIVFALIGWFLANKISLPIRALTHRADRLSEKEIFDIPVQRGFYEIEILSRSLRAMVTSLMQKDVELDQMQAIAHYDHLTGLPNRNALETYLESTLAEHEDNPSQQLSFLYIDLDGFKKVNDTLGHQAGDILLQKVAQRLSSLSKDKDITVRLGGDEFLVVLHTSQDHPYDEARAYGEQIISLLNKPFVLEYQKIHIGCSIGGAVYMVDSDNPIEIVRMADQALYQSKRAGKNRITFYNADSLPQSAM</sequence>
<dbReference type="SMART" id="SM00267">
    <property type="entry name" value="GGDEF"/>
    <property type="match status" value="1"/>
</dbReference>
<dbReference type="STRING" id="1616788.AR543_00840"/>